<dbReference type="InterPro" id="IPR002110">
    <property type="entry name" value="Ankyrin_rpt"/>
</dbReference>
<evidence type="ECO:0000313" key="5">
    <source>
        <dbReference type="Proteomes" id="UP000824469"/>
    </source>
</evidence>
<dbReference type="SMART" id="SM00248">
    <property type="entry name" value="ANK"/>
    <property type="match status" value="4"/>
</dbReference>
<dbReference type="Proteomes" id="UP000824469">
    <property type="component" value="Unassembled WGS sequence"/>
</dbReference>
<keyword evidence="1" id="KW-0677">Repeat</keyword>
<evidence type="ECO:0008006" key="6">
    <source>
        <dbReference type="Google" id="ProtNLM"/>
    </source>
</evidence>
<feature type="repeat" description="ANK" evidence="3">
    <location>
        <begin position="99"/>
        <end position="131"/>
    </location>
</feature>
<organism evidence="4 5">
    <name type="scientific">Taxus chinensis</name>
    <name type="common">Chinese yew</name>
    <name type="synonym">Taxus wallichiana var. chinensis</name>
    <dbReference type="NCBI Taxonomy" id="29808"/>
    <lineage>
        <taxon>Eukaryota</taxon>
        <taxon>Viridiplantae</taxon>
        <taxon>Streptophyta</taxon>
        <taxon>Embryophyta</taxon>
        <taxon>Tracheophyta</taxon>
        <taxon>Spermatophyta</taxon>
        <taxon>Pinopsida</taxon>
        <taxon>Pinidae</taxon>
        <taxon>Conifers II</taxon>
        <taxon>Cupressales</taxon>
        <taxon>Taxaceae</taxon>
        <taxon>Taxus</taxon>
    </lineage>
</organism>
<proteinExistence type="predicted"/>
<feature type="repeat" description="ANK" evidence="3">
    <location>
        <begin position="65"/>
        <end position="97"/>
    </location>
</feature>
<dbReference type="EMBL" id="JAHRHJ020000003">
    <property type="protein sequence ID" value="KAH9320528.1"/>
    <property type="molecule type" value="Genomic_DNA"/>
</dbReference>
<dbReference type="PROSITE" id="PS50297">
    <property type="entry name" value="ANK_REP_REGION"/>
    <property type="match status" value="2"/>
</dbReference>
<keyword evidence="2 3" id="KW-0040">ANK repeat</keyword>
<accession>A0AA38GEW5</accession>
<evidence type="ECO:0000313" key="4">
    <source>
        <dbReference type="EMBL" id="KAH9320528.1"/>
    </source>
</evidence>
<dbReference type="AlphaFoldDB" id="A0AA38GEW5"/>
<evidence type="ECO:0000256" key="3">
    <source>
        <dbReference type="PROSITE-ProRule" id="PRU00023"/>
    </source>
</evidence>
<gene>
    <name evidence="4" type="ORF">KI387_015167</name>
</gene>
<protein>
    <recommendedName>
        <fullName evidence="6">Ankyrin repeat domain-containing protein 39</fullName>
    </recommendedName>
</protein>
<dbReference type="PANTHER" id="PTHR24171:SF9">
    <property type="entry name" value="ANKYRIN REPEAT DOMAIN-CONTAINING PROTEIN 39"/>
    <property type="match status" value="1"/>
</dbReference>
<dbReference type="PRINTS" id="PR01415">
    <property type="entry name" value="ANKYRIN"/>
</dbReference>
<evidence type="ECO:0000256" key="2">
    <source>
        <dbReference type="ARBA" id="ARBA00023043"/>
    </source>
</evidence>
<reference evidence="4 5" key="1">
    <citation type="journal article" date="2021" name="Nat. Plants">
        <title>The Taxus genome provides insights into paclitaxel biosynthesis.</title>
        <authorList>
            <person name="Xiong X."/>
            <person name="Gou J."/>
            <person name="Liao Q."/>
            <person name="Li Y."/>
            <person name="Zhou Q."/>
            <person name="Bi G."/>
            <person name="Li C."/>
            <person name="Du R."/>
            <person name="Wang X."/>
            <person name="Sun T."/>
            <person name="Guo L."/>
            <person name="Liang H."/>
            <person name="Lu P."/>
            <person name="Wu Y."/>
            <person name="Zhang Z."/>
            <person name="Ro D.K."/>
            <person name="Shang Y."/>
            <person name="Huang S."/>
            <person name="Yan J."/>
        </authorList>
    </citation>
    <scope>NUCLEOTIDE SEQUENCE [LARGE SCALE GENOMIC DNA]</scope>
    <source>
        <strain evidence="4">Ta-2019</strain>
    </source>
</reference>
<dbReference type="Pfam" id="PF12796">
    <property type="entry name" value="Ank_2"/>
    <property type="match status" value="1"/>
</dbReference>
<comment type="caution">
    <text evidence="4">The sequence shown here is derived from an EMBL/GenBank/DDBJ whole genome shotgun (WGS) entry which is preliminary data.</text>
</comment>
<dbReference type="SUPFAM" id="SSF48403">
    <property type="entry name" value="Ankyrin repeat"/>
    <property type="match status" value="1"/>
</dbReference>
<dbReference type="InterPro" id="IPR036770">
    <property type="entry name" value="Ankyrin_rpt-contain_sf"/>
</dbReference>
<keyword evidence="5" id="KW-1185">Reference proteome</keyword>
<name>A0AA38GEW5_TAXCH</name>
<evidence type="ECO:0000256" key="1">
    <source>
        <dbReference type="ARBA" id="ARBA00022737"/>
    </source>
</evidence>
<dbReference type="PANTHER" id="PTHR24171">
    <property type="entry name" value="ANKYRIN REPEAT DOMAIN-CONTAINING PROTEIN 39-RELATED"/>
    <property type="match status" value="1"/>
</dbReference>
<sequence length="215" mass="23328">MAVAKTNNHHQKECNCCCKNAYGVAESMEEMDFNRSLWGACVRGDLEQIGRLISKGVDVNAEDSSGYTPLHYAARNGHVQACLILLKNGALANKKTRSGQATSLHRAAYAGHEEVVKVLIDAGADPYAQDFYGSTSLHKAVDQGHQRIISTLINVNTKVAEIRDNKCPPVTAPVPSILPAAPDLAQTASPAYNVCLGPFKMRWKADSELFCMQLV</sequence>
<feature type="repeat" description="ANK" evidence="3">
    <location>
        <begin position="132"/>
        <end position="164"/>
    </location>
</feature>
<dbReference type="OMA" id="YCGHLNV"/>
<dbReference type="PROSITE" id="PS50088">
    <property type="entry name" value="ANK_REPEAT"/>
    <property type="match status" value="3"/>
</dbReference>
<dbReference type="Gene3D" id="1.25.40.20">
    <property type="entry name" value="Ankyrin repeat-containing domain"/>
    <property type="match status" value="1"/>
</dbReference>